<evidence type="ECO:0000313" key="2">
    <source>
        <dbReference type="EMBL" id="CAL4123625.1"/>
    </source>
</evidence>
<keyword evidence="1" id="KW-1133">Transmembrane helix</keyword>
<keyword evidence="1" id="KW-0472">Membrane</keyword>
<name>A0AAV2RH35_MEGNR</name>
<reference evidence="2 3" key="1">
    <citation type="submission" date="2024-05" db="EMBL/GenBank/DDBJ databases">
        <authorList>
            <person name="Wallberg A."/>
        </authorList>
    </citation>
    <scope>NUCLEOTIDE SEQUENCE [LARGE SCALE GENOMIC DNA]</scope>
</reference>
<keyword evidence="1" id="KW-0812">Transmembrane</keyword>
<keyword evidence="3" id="KW-1185">Reference proteome</keyword>
<evidence type="ECO:0000313" key="3">
    <source>
        <dbReference type="Proteomes" id="UP001497623"/>
    </source>
</evidence>
<sequence length="317" mass="37695">MMNKMELQMYQPNIEIDQEGFPIIAQPVEERFHLQVYRKLYTSRSRNTQENCCCAHTYEHLNSSCHNRYLDEDQESGEATSSSLVVLRTPYNNTDTNLKKYFKSTLYMKNTFSKMYSNEIIFDQNTKYSWNPDENDKKSSHKKEMKLGLENSIIPKINCQSKKKAEIYIPIWKELLMGELIFEESETNYPKLRKKYFPKHKFFQVIICMSKFVPFTIARLILTLLFLLFILLSWVSLEVSFYYRLYIHIMMHKLGETQGHKLVFTGKSSNGPVIYLLRHISCPYCKQQQQVRILNKYFTAMMEERRNMLMNNKSANG</sequence>
<protein>
    <recommendedName>
        <fullName evidence="4">Transmembrane protein</fullName>
    </recommendedName>
</protein>
<evidence type="ECO:0000256" key="1">
    <source>
        <dbReference type="SAM" id="Phobius"/>
    </source>
</evidence>
<feature type="transmembrane region" description="Helical" evidence="1">
    <location>
        <begin position="224"/>
        <end position="243"/>
    </location>
</feature>
<accession>A0AAV2RH35</accession>
<dbReference type="Proteomes" id="UP001497623">
    <property type="component" value="Unassembled WGS sequence"/>
</dbReference>
<organism evidence="2 3">
    <name type="scientific">Meganyctiphanes norvegica</name>
    <name type="common">Northern krill</name>
    <name type="synonym">Thysanopoda norvegica</name>
    <dbReference type="NCBI Taxonomy" id="48144"/>
    <lineage>
        <taxon>Eukaryota</taxon>
        <taxon>Metazoa</taxon>
        <taxon>Ecdysozoa</taxon>
        <taxon>Arthropoda</taxon>
        <taxon>Crustacea</taxon>
        <taxon>Multicrustacea</taxon>
        <taxon>Malacostraca</taxon>
        <taxon>Eumalacostraca</taxon>
        <taxon>Eucarida</taxon>
        <taxon>Euphausiacea</taxon>
        <taxon>Euphausiidae</taxon>
        <taxon>Meganyctiphanes</taxon>
    </lineage>
</organism>
<proteinExistence type="predicted"/>
<gene>
    <name evidence="2" type="ORF">MNOR_LOCUS24089</name>
</gene>
<comment type="caution">
    <text evidence="2">The sequence shown here is derived from an EMBL/GenBank/DDBJ whole genome shotgun (WGS) entry which is preliminary data.</text>
</comment>
<dbReference type="EMBL" id="CAXKWB010021788">
    <property type="protein sequence ID" value="CAL4123625.1"/>
    <property type="molecule type" value="Genomic_DNA"/>
</dbReference>
<evidence type="ECO:0008006" key="4">
    <source>
        <dbReference type="Google" id="ProtNLM"/>
    </source>
</evidence>
<dbReference type="AlphaFoldDB" id="A0AAV2RH35"/>